<name>A0A382F9S5_9ZZZZ</name>
<gene>
    <name evidence="1" type="ORF">METZ01_LOCUS212702</name>
</gene>
<organism evidence="1">
    <name type="scientific">marine metagenome</name>
    <dbReference type="NCBI Taxonomy" id="408172"/>
    <lineage>
        <taxon>unclassified sequences</taxon>
        <taxon>metagenomes</taxon>
        <taxon>ecological metagenomes</taxon>
    </lineage>
</organism>
<proteinExistence type="predicted"/>
<protein>
    <submittedName>
        <fullName evidence="1">Uncharacterized protein</fullName>
    </submittedName>
</protein>
<evidence type="ECO:0000313" key="1">
    <source>
        <dbReference type="EMBL" id="SVB59848.1"/>
    </source>
</evidence>
<reference evidence="1" key="1">
    <citation type="submission" date="2018-05" db="EMBL/GenBank/DDBJ databases">
        <authorList>
            <person name="Lanie J.A."/>
            <person name="Ng W.-L."/>
            <person name="Kazmierczak K.M."/>
            <person name="Andrzejewski T.M."/>
            <person name="Davidsen T.M."/>
            <person name="Wayne K.J."/>
            <person name="Tettelin H."/>
            <person name="Glass J.I."/>
            <person name="Rusch D."/>
            <person name="Podicherti R."/>
            <person name="Tsui H.-C.T."/>
            <person name="Winkler M.E."/>
        </authorList>
    </citation>
    <scope>NUCLEOTIDE SEQUENCE</scope>
</reference>
<sequence length="30" mass="3394">MAKTIPTDTLRPKIIFIKSFPISGNTYLNL</sequence>
<dbReference type="EMBL" id="UINC01048826">
    <property type="protein sequence ID" value="SVB59848.1"/>
    <property type="molecule type" value="Genomic_DNA"/>
</dbReference>
<dbReference type="AlphaFoldDB" id="A0A382F9S5"/>
<accession>A0A382F9S5</accession>